<proteinExistence type="inferred from homology"/>
<evidence type="ECO:0000256" key="2">
    <source>
        <dbReference type="ARBA" id="ARBA00022723"/>
    </source>
</evidence>
<feature type="domain" description="Mandelate racemase/muconate lactonizing enzyme C-terminal" evidence="6">
    <location>
        <begin position="141"/>
        <end position="240"/>
    </location>
</feature>
<dbReference type="InterPro" id="IPR029065">
    <property type="entry name" value="Enolase_C-like"/>
</dbReference>
<dbReference type="PANTHER" id="PTHR48073:SF2">
    <property type="entry name" value="O-SUCCINYLBENZOATE SYNTHASE"/>
    <property type="match status" value="1"/>
</dbReference>
<dbReference type="EC" id="5.1.1.-" evidence="5"/>
<evidence type="ECO:0000256" key="4">
    <source>
        <dbReference type="ARBA" id="ARBA00023235"/>
    </source>
</evidence>
<evidence type="ECO:0000313" key="7">
    <source>
        <dbReference type="EMBL" id="MCP1385268.1"/>
    </source>
</evidence>
<dbReference type="InterPro" id="IPR029017">
    <property type="entry name" value="Enolase-like_N"/>
</dbReference>
<organism evidence="7 8">
    <name type="scientific">Runella salmonicolor</name>
    <dbReference type="NCBI Taxonomy" id="2950278"/>
    <lineage>
        <taxon>Bacteria</taxon>
        <taxon>Pseudomonadati</taxon>
        <taxon>Bacteroidota</taxon>
        <taxon>Cytophagia</taxon>
        <taxon>Cytophagales</taxon>
        <taxon>Spirosomataceae</taxon>
        <taxon>Runella</taxon>
    </lineage>
</organism>
<dbReference type="Proteomes" id="UP001204772">
    <property type="component" value="Unassembled WGS sequence"/>
</dbReference>
<dbReference type="EMBL" id="JAMZEL010000012">
    <property type="protein sequence ID" value="MCP1385268.1"/>
    <property type="molecule type" value="Genomic_DNA"/>
</dbReference>
<gene>
    <name evidence="7" type="ORF">NCI00_22710</name>
</gene>
<dbReference type="InterPro" id="IPR034603">
    <property type="entry name" value="Dipeptide_epimerase"/>
</dbReference>
<keyword evidence="8" id="KW-1185">Reference proteome</keyword>
<evidence type="ECO:0000313" key="8">
    <source>
        <dbReference type="Proteomes" id="UP001204772"/>
    </source>
</evidence>
<dbReference type="SUPFAM" id="SSF54826">
    <property type="entry name" value="Enolase N-terminal domain-like"/>
    <property type="match status" value="1"/>
</dbReference>
<dbReference type="Gene3D" id="3.30.390.10">
    <property type="entry name" value="Enolase-like, N-terminal domain"/>
    <property type="match status" value="1"/>
</dbReference>
<keyword evidence="3 5" id="KW-0460">Magnesium</keyword>
<evidence type="ECO:0000256" key="5">
    <source>
        <dbReference type="RuleBase" id="RU366006"/>
    </source>
</evidence>
<name>A0ABT1FU27_9BACT</name>
<evidence type="ECO:0000256" key="1">
    <source>
        <dbReference type="ARBA" id="ARBA00008031"/>
    </source>
</evidence>
<keyword evidence="4 5" id="KW-0413">Isomerase</keyword>
<reference evidence="7 8" key="1">
    <citation type="submission" date="2022-06" db="EMBL/GenBank/DDBJ databases">
        <title>Runella sp. S5 genome sequencing.</title>
        <authorList>
            <person name="Park S."/>
        </authorList>
    </citation>
    <scope>NUCLEOTIDE SEQUENCE [LARGE SCALE GENOMIC DNA]</scope>
    <source>
        <strain evidence="7 8">S5</strain>
    </source>
</reference>
<accession>A0ABT1FU27</accession>
<dbReference type="Pfam" id="PF13378">
    <property type="entry name" value="MR_MLE_C"/>
    <property type="match status" value="1"/>
</dbReference>
<dbReference type="Pfam" id="PF02746">
    <property type="entry name" value="MR_MLE_N"/>
    <property type="match status" value="1"/>
</dbReference>
<dbReference type="Gene3D" id="3.20.20.120">
    <property type="entry name" value="Enolase-like C-terminal domain"/>
    <property type="match status" value="1"/>
</dbReference>
<keyword evidence="2 5" id="KW-0479">Metal-binding</keyword>
<dbReference type="SFLD" id="SFLDS00001">
    <property type="entry name" value="Enolase"/>
    <property type="match status" value="1"/>
</dbReference>
<comment type="caution">
    <text evidence="7">The sequence shown here is derived from an EMBL/GenBank/DDBJ whole genome shotgun (WGS) entry which is preliminary data.</text>
</comment>
<dbReference type="SFLD" id="SFLDG00180">
    <property type="entry name" value="muconate_cycloisomerase"/>
    <property type="match status" value="1"/>
</dbReference>
<dbReference type="InterPro" id="IPR013341">
    <property type="entry name" value="Mandelate_racemase_N_dom"/>
</dbReference>
<dbReference type="RefSeq" id="WP_253531587.1">
    <property type="nucleotide sequence ID" value="NZ_JAMZEL010000012.1"/>
</dbReference>
<comment type="similarity">
    <text evidence="1 5">Belongs to the mandelate racemase/muconate lactonizing enzyme family.</text>
</comment>
<evidence type="ECO:0000256" key="3">
    <source>
        <dbReference type="ARBA" id="ARBA00022842"/>
    </source>
</evidence>
<dbReference type="InterPro" id="IPR013342">
    <property type="entry name" value="Mandelate_racemase_C"/>
</dbReference>
<dbReference type="CDD" id="cd03319">
    <property type="entry name" value="L-Ala-DL-Glu_epimerase"/>
    <property type="match status" value="1"/>
</dbReference>
<protein>
    <recommendedName>
        <fullName evidence="5">Dipeptide epimerase</fullName>
        <ecNumber evidence="5">5.1.1.-</ecNumber>
    </recommendedName>
</protein>
<dbReference type="InterPro" id="IPR036849">
    <property type="entry name" value="Enolase-like_C_sf"/>
</dbReference>
<evidence type="ECO:0000259" key="6">
    <source>
        <dbReference type="SMART" id="SM00922"/>
    </source>
</evidence>
<dbReference type="SUPFAM" id="SSF51604">
    <property type="entry name" value="Enolase C-terminal domain-like"/>
    <property type="match status" value="1"/>
</dbReference>
<sequence>MKIKSLRAYLKNLALSKPYSIAGYTFSDVENVFLEVELENGMVGKGAASPAEEVVGETCEQTFKNYQSAFFENLVGRDIRHFRQLIDEVKRHFPQLPGTQAALDIALHDAFGQFLGIPVVEFYGQKITQLPTSVTVGIMSVEDTLREATEYVRLGFKVLKVKTGENVEQDIERVLKLNERFQNKLKIRVDANQGYALVDLQKFLKVTQYVDLELIEQPLLVGKEQELLVLKEEERRILTADESLKDAHYALQLAQQPQPFGSFNIKLMKCGGIISALEIANIAQHARIDLFWGCNDESIVSITAALHAAFACSNTRYLDLDGSFDLAEDVVSGGFILENGCMKLTKKAGLGLS</sequence>
<dbReference type="SMART" id="SM00922">
    <property type="entry name" value="MR_MLE"/>
    <property type="match status" value="1"/>
</dbReference>
<comment type="cofactor">
    <cofactor evidence="5">
        <name>Mg(2+)</name>
        <dbReference type="ChEBI" id="CHEBI:18420"/>
    </cofactor>
    <text evidence="5">Binds 1 Mg(2+) ion per subunit.</text>
</comment>
<dbReference type="PANTHER" id="PTHR48073">
    <property type="entry name" value="O-SUCCINYLBENZOATE SYNTHASE-RELATED"/>
    <property type="match status" value="1"/>
</dbReference>